<dbReference type="AlphaFoldDB" id="A0A346XYE7"/>
<accession>A0A346XYE7</accession>
<keyword evidence="3" id="KW-1185">Reference proteome</keyword>
<evidence type="ECO:0000313" key="3">
    <source>
        <dbReference type="Proteomes" id="UP000264006"/>
    </source>
</evidence>
<dbReference type="KEGG" id="euz:DVS28_a2564"/>
<dbReference type="Proteomes" id="UP000264006">
    <property type="component" value="Chromosome"/>
</dbReference>
<gene>
    <name evidence="2" type="ORF">DVS28_a2564</name>
</gene>
<protein>
    <submittedName>
        <fullName evidence="2">Uncharacterized protein</fullName>
    </submittedName>
</protein>
<reference evidence="2 3" key="1">
    <citation type="submission" date="2018-09" db="EMBL/GenBank/DDBJ databases">
        <title>Complete genome sequence of Euzebya sp. DY32-46 isolated from seawater of Pacific Ocean.</title>
        <authorList>
            <person name="Xu L."/>
            <person name="Wu Y.-H."/>
            <person name="Xu X.-W."/>
        </authorList>
    </citation>
    <scope>NUCLEOTIDE SEQUENCE [LARGE SCALE GENOMIC DNA]</scope>
    <source>
        <strain evidence="2 3">DY32-46</strain>
    </source>
</reference>
<sequence length="37" mass="4053">MRRQRHVAGSDRAVVVVGVGGQGTQRGEEHPEDHDDD</sequence>
<feature type="region of interest" description="Disordered" evidence="1">
    <location>
        <begin position="18"/>
        <end position="37"/>
    </location>
</feature>
<feature type="compositionally biased region" description="Basic and acidic residues" evidence="1">
    <location>
        <begin position="26"/>
        <end position="37"/>
    </location>
</feature>
<proteinExistence type="predicted"/>
<name>A0A346XYE7_9ACTN</name>
<organism evidence="2 3">
    <name type="scientific">Euzebya pacifica</name>
    <dbReference type="NCBI Taxonomy" id="1608957"/>
    <lineage>
        <taxon>Bacteria</taxon>
        <taxon>Bacillati</taxon>
        <taxon>Actinomycetota</taxon>
        <taxon>Nitriliruptoria</taxon>
        <taxon>Euzebyales</taxon>
    </lineage>
</organism>
<evidence type="ECO:0000313" key="2">
    <source>
        <dbReference type="EMBL" id="AXV07244.1"/>
    </source>
</evidence>
<evidence type="ECO:0000256" key="1">
    <source>
        <dbReference type="SAM" id="MobiDB-lite"/>
    </source>
</evidence>
<dbReference type="EMBL" id="CP031165">
    <property type="protein sequence ID" value="AXV07244.1"/>
    <property type="molecule type" value="Genomic_DNA"/>
</dbReference>